<gene>
    <name evidence="1" type="ORF">CYLTODRAFT_425381</name>
</gene>
<proteinExistence type="predicted"/>
<keyword evidence="2" id="KW-1185">Reference proteome</keyword>
<protein>
    <submittedName>
        <fullName evidence="1">Uncharacterized protein</fullName>
    </submittedName>
</protein>
<organism evidence="1 2">
    <name type="scientific">Cylindrobasidium torrendii FP15055 ss-10</name>
    <dbReference type="NCBI Taxonomy" id="1314674"/>
    <lineage>
        <taxon>Eukaryota</taxon>
        <taxon>Fungi</taxon>
        <taxon>Dikarya</taxon>
        <taxon>Basidiomycota</taxon>
        <taxon>Agaricomycotina</taxon>
        <taxon>Agaricomycetes</taxon>
        <taxon>Agaricomycetidae</taxon>
        <taxon>Agaricales</taxon>
        <taxon>Marasmiineae</taxon>
        <taxon>Physalacriaceae</taxon>
        <taxon>Cylindrobasidium</taxon>
    </lineage>
</organism>
<dbReference type="OrthoDB" id="2962802at2759"/>
<evidence type="ECO:0000313" key="1">
    <source>
        <dbReference type="EMBL" id="KIY64249.1"/>
    </source>
</evidence>
<sequence length="287" mass="32047">MHVRYTEDCISTSLSFGATTAYKIIGTGENRAIRTHGRLSGIGTEEFRDRIDKDSMNQLHLQPTTHHLFRTYKLALRPTPSSLTALSDLYMSNARLPPLYRRRFDDVTELHGAPHTLEVRKGLEVDLFLKHPVTGEITVHQRPYANLPLFYPRTAHPVATNHNAFSFLVAAWSGMWILDSLCVAIRECEKVCNATERSFGKVGAGAEKSAHQETKTLVRKRKASGDQDAPCTKHFKCQEMLDAAQADAIARQTLAAPIVATLPSRQRKALCQDGPHSKRTRCDLANS</sequence>
<accession>A0A0D7B274</accession>
<reference evidence="1 2" key="1">
    <citation type="journal article" date="2015" name="Fungal Genet. Biol.">
        <title>Evolution of novel wood decay mechanisms in Agaricales revealed by the genome sequences of Fistulina hepatica and Cylindrobasidium torrendii.</title>
        <authorList>
            <person name="Floudas D."/>
            <person name="Held B.W."/>
            <person name="Riley R."/>
            <person name="Nagy L.G."/>
            <person name="Koehler G."/>
            <person name="Ransdell A.S."/>
            <person name="Younus H."/>
            <person name="Chow J."/>
            <person name="Chiniquy J."/>
            <person name="Lipzen A."/>
            <person name="Tritt A."/>
            <person name="Sun H."/>
            <person name="Haridas S."/>
            <person name="LaButti K."/>
            <person name="Ohm R.A."/>
            <person name="Kues U."/>
            <person name="Blanchette R.A."/>
            <person name="Grigoriev I.V."/>
            <person name="Minto R.E."/>
            <person name="Hibbett D.S."/>
        </authorList>
    </citation>
    <scope>NUCLEOTIDE SEQUENCE [LARGE SCALE GENOMIC DNA]</scope>
    <source>
        <strain evidence="1 2">FP15055 ss-10</strain>
    </source>
</reference>
<name>A0A0D7B274_9AGAR</name>
<dbReference type="Proteomes" id="UP000054007">
    <property type="component" value="Unassembled WGS sequence"/>
</dbReference>
<evidence type="ECO:0000313" key="2">
    <source>
        <dbReference type="Proteomes" id="UP000054007"/>
    </source>
</evidence>
<dbReference type="AlphaFoldDB" id="A0A0D7B274"/>
<dbReference type="EMBL" id="KN880646">
    <property type="protein sequence ID" value="KIY64249.1"/>
    <property type="molecule type" value="Genomic_DNA"/>
</dbReference>